<dbReference type="GO" id="GO:0043240">
    <property type="term" value="C:Fanconi anaemia nuclear complex"/>
    <property type="evidence" value="ECO:0007669"/>
    <property type="project" value="InterPro"/>
</dbReference>
<dbReference type="PANTHER" id="PTHR12047:SF2">
    <property type="entry name" value="FANCONI ANEMIA GROUP A PROTEIN"/>
    <property type="match status" value="1"/>
</dbReference>
<evidence type="ECO:0000259" key="2">
    <source>
        <dbReference type="Pfam" id="PF24781"/>
    </source>
</evidence>
<dbReference type="Pfam" id="PF24783">
    <property type="entry name" value="FANCA_arcN"/>
    <property type="match status" value="1"/>
</dbReference>
<evidence type="ECO:0000259" key="3">
    <source>
        <dbReference type="Pfam" id="PF24783"/>
    </source>
</evidence>
<protein>
    <submittedName>
        <fullName evidence="4">FANCA</fullName>
    </submittedName>
</protein>
<evidence type="ECO:0000259" key="1">
    <source>
        <dbReference type="Pfam" id="PF15865"/>
    </source>
</evidence>
<organism evidence="4 5">
    <name type="scientific">Mytilus coruscus</name>
    <name type="common">Sea mussel</name>
    <dbReference type="NCBI Taxonomy" id="42192"/>
    <lineage>
        <taxon>Eukaryota</taxon>
        <taxon>Metazoa</taxon>
        <taxon>Spiralia</taxon>
        <taxon>Lophotrochozoa</taxon>
        <taxon>Mollusca</taxon>
        <taxon>Bivalvia</taxon>
        <taxon>Autobranchia</taxon>
        <taxon>Pteriomorphia</taxon>
        <taxon>Mytilida</taxon>
        <taxon>Mytiloidea</taxon>
        <taxon>Mytilidae</taxon>
        <taxon>Mytilinae</taxon>
        <taxon>Mytilus</taxon>
    </lineage>
</organism>
<dbReference type="OrthoDB" id="2287188at2759"/>
<dbReference type="PANTHER" id="PTHR12047">
    <property type="entry name" value="FANCONI ANEMIA GROUP A PROTEIN"/>
    <property type="match status" value="1"/>
</dbReference>
<dbReference type="InterPro" id="IPR055387">
    <property type="entry name" value="FANCA_arcN"/>
</dbReference>
<dbReference type="GO" id="GO:0036297">
    <property type="term" value="P:interstrand cross-link repair"/>
    <property type="evidence" value="ECO:0007669"/>
    <property type="project" value="InterPro"/>
</dbReference>
<proteinExistence type="predicted"/>
<feature type="domain" description="Fanconi anaemia group A protein helical" evidence="2">
    <location>
        <begin position="458"/>
        <end position="538"/>
    </location>
</feature>
<feature type="domain" description="Fanconi anaemia group A protein arcN subdomain" evidence="3">
    <location>
        <begin position="568"/>
        <end position="801"/>
    </location>
</feature>
<dbReference type="InterPro" id="IPR003516">
    <property type="entry name" value="FANCA"/>
</dbReference>
<accession>A0A6J8AV72</accession>
<reference evidence="4 5" key="1">
    <citation type="submission" date="2020-06" db="EMBL/GenBank/DDBJ databases">
        <authorList>
            <person name="Li R."/>
            <person name="Bekaert M."/>
        </authorList>
    </citation>
    <scope>NUCLEOTIDE SEQUENCE [LARGE SCALE GENOMIC DNA]</scope>
    <source>
        <strain evidence="5">wild</strain>
    </source>
</reference>
<dbReference type="EMBL" id="CACVKT020002011">
    <property type="protein sequence ID" value="CAC5374512.1"/>
    <property type="molecule type" value="Genomic_DNA"/>
</dbReference>
<evidence type="ECO:0000313" key="4">
    <source>
        <dbReference type="EMBL" id="CAC5374512.1"/>
    </source>
</evidence>
<sequence length="1292" mass="148757">MCKKAGDGQLTAGIILTCNSSACEGQRGELRILGSIFKECVQNSTSSPTVLHTAETCATELLKLVNSMKSKQREDNASIMESIEMYITVVKELTKGQYFNRPRFLNILCNEICLPVPIVYILHEENIMSVAAYLRFKQTDSKFISAFSEEILNSGETNRERKHFNGVLSMIVNYSFPEKSETDHSVKKVCTAVLKQTICKHLDNMKNDKNLPLILLVPYDLMICSEVSLKKYGCFLLQQIFTYNPTISVAESFCLQKNWKFAKLKMQFTDFFVSDIGILLVLDIVDVLEMLKQTLDSSNVNWYHYCAFWSVFIICTQQSRSHAEDVLLEVLKIAFEESRTDHILKVFLISRQCCYEGSHVFQSYQDWFLNVFGDSQRSLANSKKTFTCLMKVLTDLVPYDQPSCLKVHILRPPFVPSKCKELLSDYIVLGKTRLADLKEPLEQVGMFDTTSGSSSSKNQIEEDVQKALAAFETNNKMPLAVMEASIFRKSYFIGKFIPALLKPRPLPDIPDARMIFIEALRKVEKIPPNMYKTYESDCKKESTNLLQGVFMEIDDDEDDDIEMTMTKMEQFDHRLKQMIDKIINKQWQKHLPEMISVLKEKINVLLTNLEEPICNRNFLSLNLNTKLSPLHFKIVNGILNLFCKVSEACLVVDKPDLSWAVQLVDMLGEFTTLHQTLFVVIIRLVTYQINNMESHHIAGLPTLLTFISMKSQIFGLVEFLPCISSYCKEKQYFTEKLWTCLPLQTAEQMIFGLRLMSSYLFCVFNAVDNSCLLEEDYNRIFPHILIQKFMFLCQRLIPEIKHRPLQQTASGELLTALYIYKSKQFKEIKHNMQLTFEVWLNMELAVCPNQDMLSDFERQEYLHDSIYKHYMVTTKENGGCNYDYRYTCAIMLESVINSDMRSYSNNDMYCPLCLKRCKMTNSKVIIIQHLQELCWLLPSLNDSAEDRRPLLISQLKLLAKNHSSSWKLEAVVKTFFRTVCCLPRHLFYTDSIIDPMIYEDLVLSTINGEMREGLEDGCVFPSNVFSYLMQGMIQVKQAIDIDKIFITCPIMMASLLVYLPTTEYLIEQVSFSNRNLVSVACWLKRAMEGHFSNFDDCPSWMYAVAVLSLCINRDQVEDMVSQFLSQKTNKNSSNLTGILKEFVMILTAHTAYQDLDEPRYHKVLDVIKNSSPEIILTLPNESIIKQMCSSSTQSIIPYRLLMYISRAPYNHFKSFADFLGIVLSLYSMVVNLCDDSGPCLKSELELSRFAQKCIARSPDFVLKDLDKKVLSDFDERICALGNCRNASYNMFL</sequence>
<dbReference type="InterPro" id="IPR055386">
    <property type="entry name" value="FANCA_helical"/>
</dbReference>
<feature type="domain" description="Fanconi anaemia group A protein N-terminal" evidence="1">
    <location>
        <begin position="113"/>
        <end position="438"/>
    </location>
</feature>
<dbReference type="Proteomes" id="UP000507470">
    <property type="component" value="Unassembled WGS sequence"/>
</dbReference>
<dbReference type="Pfam" id="PF15865">
    <property type="entry name" value="Fanconi_A_N"/>
    <property type="match status" value="1"/>
</dbReference>
<keyword evidence="5" id="KW-1185">Reference proteome</keyword>
<name>A0A6J8AV72_MYTCO</name>
<dbReference type="Pfam" id="PF24781">
    <property type="entry name" value="FANCA_helical"/>
    <property type="match status" value="1"/>
</dbReference>
<evidence type="ECO:0000313" key="5">
    <source>
        <dbReference type="Proteomes" id="UP000507470"/>
    </source>
</evidence>
<gene>
    <name evidence="4" type="ORF">MCOR_11873</name>
</gene>
<dbReference type="InterPro" id="IPR031729">
    <property type="entry name" value="Fanconi_A_N"/>
</dbReference>